<dbReference type="InterPro" id="IPR012338">
    <property type="entry name" value="Beta-lactam/transpept-like"/>
</dbReference>
<dbReference type="EMBL" id="REFV01000004">
    <property type="protein sequence ID" value="RMB61007.1"/>
    <property type="molecule type" value="Genomic_DNA"/>
</dbReference>
<keyword evidence="3" id="KW-1185">Reference proteome</keyword>
<dbReference type="OrthoDB" id="9793489at2"/>
<accession>A0A3M0G9S4</accession>
<evidence type="ECO:0000313" key="2">
    <source>
        <dbReference type="EMBL" id="RMB61007.1"/>
    </source>
</evidence>
<reference evidence="2 3" key="1">
    <citation type="submission" date="2018-10" db="EMBL/GenBank/DDBJ databases">
        <title>Dokdonia luteus sp. nov., isolated from sea water.</title>
        <authorList>
            <person name="Zhou L.Y."/>
            <person name="Du Z.J."/>
        </authorList>
    </citation>
    <scope>NUCLEOTIDE SEQUENCE [LARGE SCALE GENOMIC DNA]</scope>
    <source>
        <strain evidence="2 3">SH27</strain>
    </source>
</reference>
<dbReference type="RefSeq" id="WP_121916741.1">
    <property type="nucleotide sequence ID" value="NZ_REFV01000004.1"/>
</dbReference>
<dbReference type="Gene3D" id="3.40.710.10">
    <property type="entry name" value="DD-peptidase/beta-lactamase superfamily"/>
    <property type="match status" value="1"/>
</dbReference>
<evidence type="ECO:0000259" key="1">
    <source>
        <dbReference type="Pfam" id="PF00144"/>
    </source>
</evidence>
<dbReference type="PANTHER" id="PTHR46825:SF9">
    <property type="entry name" value="BETA-LACTAMASE-RELATED DOMAIN-CONTAINING PROTEIN"/>
    <property type="match status" value="1"/>
</dbReference>
<protein>
    <submittedName>
        <fullName evidence="2">Class A beta-lactamase-related serine hydrolase</fullName>
    </submittedName>
</protein>
<name>A0A3M0G9S4_9FLAO</name>
<sequence>MRPLFFISLFIISLSAKSQSQDFKTLDKYFEILAENDKFMGSVAIQRDSTILFEKAIGQRDIDNNLDTNINTVFRLGSISKMFTATMIFQMVEEGNIGLNTTLAEYFPLIQNAEDITIGQMLRHESGLFDFTTDVKYTSYMFTEKTRDDLISIIRRGEPAFAPRERADYCNTNFLLLSYIIEDVDKRPYSESLMARITSKMNAPSIALGKDAVTENNEALSYIYLGDFWQGAGETNMSIPMGAGAIVANAKDVNTFITALLNTEHLITEASREQMIKTVGERYAHGIFKLPMEDVVAYGHGGSIDGFRTRTAYLPEQNIAITILSNGLNYDMTEIANITLDASMGKEITLPLFADIDLSLEQLTMYPGIYHSTDIPLEITITTKDDRVVLQASGQQAFSLDTESETTFSLLALGLEIEFTEKNNGKYTTFVLRQAGGSYTFNRKE</sequence>
<dbReference type="GO" id="GO:0016787">
    <property type="term" value="F:hydrolase activity"/>
    <property type="evidence" value="ECO:0007669"/>
    <property type="project" value="UniProtKB-KW"/>
</dbReference>
<gene>
    <name evidence="2" type="ORF">EAX61_05875</name>
</gene>
<dbReference type="Pfam" id="PF00144">
    <property type="entry name" value="Beta-lactamase"/>
    <property type="match status" value="1"/>
</dbReference>
<dbReference type="InterPro" id="IPR001466">
    <property type="entry name" value="Beta-lactam-related"/>
</dbReference>
<organism evidence="2 3">
    <name type="scientific">Dokdonia sinensis</name>
    <dbReference type="NCBI Taxonomy" id="2479847"/>
    <lineage>
        <taxon>Bacteria</taxon>
        <taxon>Pseudomonadati</taxon>
        <taxon>Bacteroidota</taxon>
        <taxon>Flavobacteriia</taxon>
        <taxon>Flavobacteriales</taxon>
        <taxon>Flavobacteriaceae</taxon>
        <taxon>Dokdonia</taxon>
    </lineage>
</organism>
<comment type="caution">
    <text evidence="2">The sequence shown here is derived from an EMBL/GenBank/DDBJ whole genome shotgun (WGS) entry which is preliminary data.</text>
</comment>
<dbReference type="Proteomes" id="UP000281985">
    <property type="component" value="Unassembled WGS sequence"/>
</dbReference>
<dbReference type="SUPFAM" id="SSF56601">
    <property type="entry name" value="beta-lactamase/transpeptidase-like"/>
    <property type="match status" value="1"/>
</dbReference>
<dbReference type="PANTHER" id="PTHR46825">
    <property type="entry name" value="D-ALANYL-D-ALANINE-CARBOXYPEPTIDASE/ENDOPEPTIDASE AMPH"/>
    <property type="match status" value="1"/>
</dbReference>
<proteinExistence type="predicted"/>
<dbReference type="InterPro" id="IPR050491">
    <property type="entry name" value="AmpC-like"/>
</dbReference>
<dbReference type="AlphaFoldDB" id="A0A3M0G9S4"/>
<evidence type="ECO:0000313" key="3">
    <source>
        <dbReference type="Proteomes" id="UP000281985"/>
    </source>
</evidence>
<feature type="domain" description="Beta-lactamase-related" evidence="1">
    <location>
        <begin position="42"/>
        <end position="338"/>
    </location>
</feature>
<keyword evidence="2" id="KW-0378">Hydrolase</keyword>